<feature type="region of interest" description="Disordered" evidence="1">
    <location>
        <begin position="456"/>
        <end position="475"/>
    </location>
</feature>
<sequence>MQAFLGQLAFRDVGQVGNQAGRTVLQVAQRRQRQAGPENLARFLPAPYFHHAAALLREGVLEVLVVVRVQEQDVAADGFHRRVAEQALGALVPAGDVAHAVHRQHGLVDLVEDLRLVRQLRFDLGIGVRRALGQRMHLHQRAGEAGQGFQLAQVVNAVRAACDFVAAEAHAVGAHFLQQRAFHHVRVQDTFRDEGAMWTREQRAGDPAQFGIQIVPPAVIGVQLALPPVRPVDARSLQRRGIGPARFGEPQPLSQLPFASQQCGFDVFGQVQVLHDLGHRHLEQAVQQREDAGHEGEVLLVAVAAVALAQVFQRGAAQCGRRQHQVRWAVRVLARVQEQLQPALQLAPAQAADGLAEARDLGADRERGRVHQFQQVIRQRRIRFQLRFQLARVGVARQQGQHRQHAPARRAVVAFGHAAFQRVVAAEPGKARVLTGAVRGQVVDVVGEVRSEQRRQRTRARQFAPRVARHGAQRDRCGDAFRQHPVEQHAIAGHLQFRQAARRAVGRQRVRAHGQHHAVGRQHVQDGGRENGHIVQQHDAVEGSNSGQQVRCAEQVLQRGIVESCPRRAKQQSDPLVLRVGDGAYFNHRERGAGH</sequence>
<dbReference type="InParanoid" id="B9TAX1"/>
<organism evidence="2 3">
    <name type="scientific">Ricinus communis</name>
    <name type="common">Castor bean</name>
    <dbReference type="NCBI Taxonomy" id="3988"/>
    <lineage>
        <taxon>Eukaryota</taxon>
        <taxon>Viridiplantae</taxon>
        <taxon>Streptophyta</taxon>
        <taxon>Embryophyta</taxon>
        <taxon>Tracheophyta</taxon>
        <taxon>Spermatophyta</taxon>
        <taxon>Magnoliopsida</taxon>
        <taxon>eudicotyledons</taxon>
        <taxon>Gunneridae</taxon>
        <taxon>Pentapetalae</taxon>
        <taxon>rosids</taxon>
        <taxon>fabids</taxon>
        <taxon>Malpighiales</taxon>
        <taxon>Euphorbiaceae</taxon>
        <taxon>Acalyphoideae</taxon>
        <taxon>Acalypheae</taxon>
        <taxon>Ricinus</taxon>
    </lineage>
</organism>
<evidence type="ECO:0000313" key="3">
    <source>
        <dbReference type="Proteomes" id="UP000008311"/>
    </source>
</evidence>
<dbReference type="EMBL" id="EQ976011">
    <property type="protein sequence ID" value="EEF26993.1"/>
    <property type="molecule type" value="Genomic_DNA"/>
</dbReference>
<name>B9TAX1_RICCO</name>
<dbReference type="Proteomes" id="UP000008311">
    <property type="component" value="Unassembled WGS sequence"/>
</dbReference>
<gene>
    <name evidence="2" type="ORF">RCOM_0219780</name>
</gene>
<proteinExistence type="predicted"/>
<reference evidence="3" key="1">
    <citation type="journal article" date="2010" name="Nat. Biotechnol.">
        <title>Draft genome sequence of the oilseed species Ricinus communis.</title>
        <authorList>
            <person name="Chan A.P."/>
            <person name="Crabtree J."/>
            <person name="Zhao Q."/>
            <person name="Lorenzi H."/>
            <person name="Orvis J."/>
            <person name="Puiu D."/>
            <person name="Melake-Berhan A."/>
            <person name="Jones K.M."/>
            <person name="Redman J."/>
            <person name="Chen G."/>
            <person name="Cahoon E.B."/>
            <person name="Gedil M."/>
            <person name="Stanke M."/>
            <person name="Haas B.J."/>
            <person name="Wortman J.R."/>
            <person name="Fraser-Liggett C.M."/>
            <person name="Ravel J."/>
            <person name="Rabinowicz P.D."/>
        </authorList>
    </citation>
    <scope>NUCLEOTIDE SEQUENCE [LARGE SCALE GENOMIC DNA]</scope>
    <source>
        <strain evidence="3">cv. Hale</strain>
    </source>
</reference>
<evidence type="ECO:0000256" key="1">
    <source>
        <dbReference type="SAM" id="MobiDB-lite"/>
    </source>
</evidence>
<keyword evidence="3" id="KW-1185">Reference proteome</keyword>
<dbReference type="AlphaFoldDB" id="B9TAX1"/>
<accession>B9TAX1</accession>
<evidence type="ECO:0000313" key="2">
    <source>
        <dbReference type="EMBL" id="EEF26993.1"/>
    </source>
</evidence>
<protein>
    <submittedName>
        <fullName evidence="2">Uncharacterized protein</fullName>
    </submittedName>
</protein>